<feature type="transmembrane region" description="Helical" evidence="2">
    <location>
        <begin position="162"/>
        <end position="185"/>
    </location>
</feature>
<evidence type="ECO:0000313" key="3">
    <source>
        <dbReference type="EMBL" id="BAU62558.1"/>
    </source>
</evidence>
<feature type="transmembrane region" description="Helical" evidence="2">
    <location>
        <begin position="353"/>
        <end position="381"/>
    </location>
</feature>
<feature type="transmembrane region" description="Helical" evidence="2">
    <location>
        <begin position="130"/>
        <end position="150"/>
    </location>
</feature>
<proteinExistence type="predicted"/>
<keyword evidence="2" id="KW-0812">Transmembrane</keyword>
<feature type="transmembrane region" description="Helical" evidence="2">
    <location>
        <begin position="481"/>
        <end position="507"/>
    </location>
</feature>
<keyword evidence="2" id="KW-1133">Transmembrane helix</keyword>
<feature type="coiled-coil region" evidence="1">
    <location>
        <begin position="217"/>
        <end position="255"/>
    </location>
</feature>
<feature type="transmembrane region" description="Helical" evidence="2">
    <location>
        <begin position="302"/>
        <end position="324"/>
    </location>
</feature>
<protein>
    <submittedName>
        <fullName evidence="3">Ycf1 protein</fullName>
    </submittedName>
</protein>
<name>A0A140JZN1_9EUKA</name>
<sequence length="1039" mass="124690">MSYPIFFKGIVNILHWNLDQLFNYFDLDSLSLNKEITNSPNVLIQIIIFCKHFFISSIGKFVYYYFPLFESLKHFFIEIINGDWITNFSNLPLMSNKFIECILNEDLFFRNQYVESLTILQLPVYIDNKFFIGFLNGLFLSLPFSCNQLICFYRFIAGGPRYGLISTLGWISGQLLLLLFIFFGVKPIIIPWFSLEPLNYFIAIFLIVTFFHDTLSNKSIENEKQLLFRKKKALKKKKKINIKKLKKERRMLDKMYASFGILRITEIEDEEDEEIESLKFIMMNKNKNFYKFYKINKFKNKVINIFTMHFILSWTENGYIFSYLKNINMGVEPNIFDISYVNNFTQYFIIHGYYILGIFLGCLFFSYIYNKIFLSILLYLFMYNRNSIMKTYKQDEFIKKYKKYKKCKTKSTSKNIILKLLKKKIKKRINKHKGKFKLKFLSKSKLRKLKSKYDRLENKKNFVQIQKGLYKKKRIIRRKYIRFYIGPIISSLLILILSLTISSISYYDIKYLITNPLGFIPQDKTLSNLLLTSASDDPSERISLSFRSDKFDDFMDIDIINFDNKEYRNILEFEDLNYEAEYAWMSKAERSINDTRPLRVTKRLHLKRDKTLDKDIPENIVNFTKKILNKKVPRDVFNIKKTKSLVNKKNKGIFFSFSKILKFLKIKNIDNQIDQNYIFNNFKFTTLNETIDDNFKVDFIPYNKYFFATDIIDIYTIELEEEIKQKYYMNFVYKMLLNFEIDAFLSRQLNHSILSEFEELDLFQKRNTLSNYYESNYYYSKINHFDKFRELFFNSKSFVNNIYNQQFKGTFRIVEKLFYITLNKSNRSILKYDNSLFYKKEMDIFRHEELLKYNIDNNINNYKGLDITNSSPLFIGWNTDLHQLVITNNLILKNLPLNNDISNLDISRFKTNQFIYGSMNINNFQTLNSLTKNSYSLIQTPSLKTLFSTINSNRFHKLPFYNDNIYNLNLMDLRDSNFLYFMKLSVLIKPQQNSLNQTNIFNWYSFRYKRSYLNQSHIFKLDNSKGDRLNSDKLGKSKD</sequence>
<dbReference type="EMBL" id="AP014948">
    <property type="protein sequence ID" value="BAU62558.1"/>
    <property type="molecule type" value="Genomic_DNA"/>
</dbReference>
<keyword evidence="1" id="KW-0175">Coiled coil</keyword>
<gene>
    <name evidence="3" type="primary">ycf1</name>
</gene>
<dbReference type="GeneID" id="27110115"/>
<keyword evidence="3" id="KW-0934">Plastid</keyword>
<reference evidence="3" key="1">
    <citation type="journal article" date="2016" name="J. Plant Res.">
        <title>Plastid genome sequences of Gymnochlora stellata, Lotharella vacuolata, and Partenskyella glossopodia reveal remarkable structural conservation among chlorarachniophyte species.</title>
        <authorList>
            <person name="Suzuki S."/>
            <person name="Hirakawa Y."/>
            <person name="Kofuji R."/>
            <person name="Sugita M."/>
            <person name="Ishida K."/>
        </authorList>
    </citation>
    <scope>NUCLEOTIDE SEQUENCE</scope>
    <source>
        <strain evidence="3">RCC365</strain>
    </source>
</reference>
<geneLocation type="plastid" evidence="3"/>
<dbReference type="AlphaFoldDB" id="A0A140JZN1"/>
<feature type="transmembrane region" description="Helical" evidence="2">
    <location>
        <begin position="197"/>
        <end position="215"/>
    </location>
</feature>
<evidence type="ECO:0000256" key="2">
    <source>
        <dbReference type="SAM" id="Phobius"/>
    </source>
</evidence>
<dbReference type="RefSeq" id="YP_009240424.1">
    <property type="nucleotide sequence ID" value="NC_029742.1"/>
</dbReference>
<evidence type="ECO:0000256" key="1">
    <source>
        <dbReference type="SAM" id="Coils"/>
    </source>
</evidence>
<organism evidence="3">
    <name type="scientific">Partenskyella glossopodia</name>
    <dbReference type="NCBI Taxonomy" id="552666"/>
    <lineage>
        <taxon>Eukaryota</taxon>
        <taxon>Sar</taxon>
        <taxon>Rhizaria</taxon>
        <taxon>Cercozoa</taxon>
        <taxon>Chlorarachniophyceae</taxon>
        <taxon>Partenskyella</taxon>
    </lineage>
</organism>
<keyword evidence="2" id="KW-0472">Membrane</keyword>
<accession>A0A140JZN1</accession>